<sequence>MNAPALSLTNLTGLVLSLACVVHCILTPVFLASLPSWGLSWLASPYLHQVLAIIGVAIGMATLVPGWRRHRKTSVLVWAAGGLLIMNYAAFAGGDCCAAPADGTNATASCCTAHAPQPKTDSCCTAHAAVAKADSGCCHTGCESTLVAGESESQANEASMIPLFGWLWQHPTAFGAVCLAWAHCLNGGCSRQCCQTESKSEEAVELQAST</sequence>
<keyword evidence="3" id="KW-1185">Reference proteome</keyword>
<feature type="transmembrane region" description="Helical" evidence="1">
    <location>
        <begin position="12"/>
        <end position="34"/>
    </location>
</feature>
<organism evidence="2 3">
    <name type="scientific">Rubinisphaera brasiliensis (strain ATCC 49424 / DSM 5305 / JCM 21570 / IAM 15109 / NBRC 103401 / IFAM 1448)</name>
    <name type="common">Planctomyces brasiliensis</name>
    <dbReference type="NCBI Taxonomy" id="756272"/>
    <lineage>
        <taxon>Bacteria</taxon>
        <taxon>Pseudomonadati</taxon>
        <taxon>Planctomycetota</taxon>
        <taxon>Planctomycetia</taxon>
        <taxon>Planctomycetales</taxon>
        <taxon>Planctomycetaceae</taxon>
        <taxon>Rubinisphaera</taxon>
    </lineage>
</organism>
<keyword evidence="1" id="KW-0472">Membrane</keyword>
<reference evidence="3" key="1">
    <citation type="submission" date="2011-02" db="EMBL/GenBank/DDBJ databases">
        <title>The complete genome of Planctomyces brasiliensis DSM 5305.</title>
        <authorList>
            <person name="Lucas S."/>
            <person name="Copeland A."/>
            <person name="Lapidus A."/>
            <person name="Bruce D."/>
            <person name="Goodwin L."/>
            <person name="Pitluck S."/>
            <person name="Kyrpides N."/>
            <person name="Mavromatis K."/>
            <person name="Pagani I."/>
            <person name="Ivanova N."/>
            <person name="Ovchinnikova G."/>
            <person name="Lu M."/>
            <person name="Detter J.C."/>
            <person name="Han C."/>
            <person name="Land M."/>
            <person name="Hauser L."/>
            <person name="Markowitz V."/>
            <person name="Cheng J.-F."/>
            <person name="Hugenholtz P."/>
            <person name="Woyke T."/>
            <person name="Wu D."/>
            <person name="Tindall B."/>
            <person name="Pomrenke H.G."/>
            <person name="Brambilla E."/>
            <person name="Klenk H.-P."/>
            <person name="Eisen J.A."/>
        </authorList>
    </citation>
    <scope>NUCLEOTIDE SEQUENCE [LARGE SCALE GENOMIC DNA]</scope>
    <source>
        <strain evidence="3">ATCC 49424 / DSM 5305 / JCM 21570 / NBRC 103401 / IFAM 1448</strain>
    </source>
</reference>
<evidence type="ECO:0000256" key="1">
    <source>
        <dbReference type="SAM" id="Phobius"/>
    </source>
</evidence>
<evidence type="ECO:0000313" key="2">
    <source>
        <dbReference type="EMBL" id="ADY58890.1"/>
    </source>
</evidence>
<dbReference type="RefSeq" id="WP_013627622.1">
    <property type="nucleotide sequence ID" value="NC_015174.1"/>
</dbReference>
<proteinExistence type="predicted"/>
<dbReference type="Proteomes" id="UP000006860">
    <property type="component" value="Chromosome"/>
</dbReference>
<dbReference type="HOGENOM" id="CLU_1309357_0_0_0"/>
<name>F0SMS1_RUBBR</name>
<gene>
    <name evidence="2" type="ordered locus">Plabr_1278</name>
</gene>
<feature type="transmembrane region" description="Helical" evidence="1">
    <location>
        <begin position="46"/>
        <end position="64"/>
    </location>
</feature>
<evidence type="ECO:0000313" key="3">
    <source>
        <dbReference type="Proteomes" id="UP000006860"/>
    </source>
</evidence>
<dbReference type="InterPro" id="IPR004891">
    <property type="entry name" value="Mercury-R_MerC"/>
</dbReference>
<dbReference type="EMBL" id="CP002546">
    <property type="protein sequence ID" value="ADY58890.1"/>
    <property type="molecule type" value="Genomic_DNA"/>
</dbReference>
<protein>
    <submittedName>
        <fullName evidence="2">Signal peptide-domain containing protein</fullName>
    </submittedName>
</protein>
<dbReference type="KEGG" id="pbs:Plabr_1278"/>
<dbReference type="AlphaFoldDB" id="F0SMS1"/>
<keyword evidence="1" id="KW-1133">Transmembrane helix</keyword>
<dbReference type="GO" id="GO:0015097">
    <property type="term" value="F:mercury ion transmembrane transporter activity"/>
    <property type="evidence" value="ECO:0007669"/>
    <property type="project" value="InterPro"/>
</dbReference>
<dbReference type="GO" id="GO:0016020">
    <property type="term" value="C:membrane"/>
    <property type="evidence" value="ECO:0007669"/>
    <property type="project" value="InterPro"/>
</dbReference>
<feature type="transmembrane region" description="Helical" evidence="1">
    <location>
        <begin position="76"/>
        <end position="94"/>
    </location>
</feature>
<keyword evidence="1" id="KW-0812">Transmembrane</keyword>
<accession>F0SMS1</accession>
<dbReference type="Pfam" id="PF03203">
    <property type="entry name" value="MerC"/>
    <property type="match status" value="1"/>
</dbReference>
<dbReference type="eggNOG" id="ENOG5033P64">
    <property type="taxonomic scope" value="Bacteria"/>
</dbReference>